<feature type="compositionally biased region" description="Low complexity" evidence="1">
    <location>
        <begin position="582"/>
        <end position="595"/>
    </location>
</feature>
<feature type="compositionally biased region" description="Basic and acidic residues" evidence="1">
    <location>
        <begin position="543"/>
        <end position="561"/>
    </location>
</feature>
<keyword evidence="4" id="KW-1185">Reference proteome</keyword>
<feature type="compositionally biased region" description="Basic residues" evidence="1">
    <location>
        <begin position="211"/>
        <end position="221"/>
    </location>
</feature>
<feature type="compositionally biased region" description="Polar residues" evidence="1">
    <location>
        <begin position="186"/>
        <end position="196"/>
    </location>
</feature>
<name>A0A550CWM9_9AGAR</name>
<accession>A0A550CWM9</accession>
<dbReference type="Proteomes" id="UP000320762">
    <property type="component" value="Unassembled WGS sequence"/>
</dbReference>
<feature type="compositionally biased region" description="Low complexity" evidence="1">
    <location>
        <begin position="494"/>
        <end position="507"/>
    </location>
</feature>
<evidence type="ECO:0000313" key="3">
    <source>
        <dbReference type="EMBL" id="TRM69202.1"/>
    </source>
</evidence>
<dbReference type="EMBL" id="VDMD01000001">
    <property type="protein sequence ID" value="TRM69202.1"/>
    <property type="molecule type" value="Genomic_DNA"/>
</dbReference>
<evidence type="ECO:0000256" key="1">
    <source>
        <dbReference type="SAM" id="MobiDB-lite"/>
    </source>
</evidence>
<feature type="region of interest" description="Disordered" evidence="1">
    <location>
        <begin position="763"/>
        <end position="782"/>
    </location>
</feature>
<feature type="domain" description="Ams2/SPT21 N-terminal" evidence="2">
    <location>
        <begin position="4"/>
        <end position="86"/>
    </location>
</feature>
<reference evidence="3 4" key="1">
    <citation type="journal article" date="2019" name="New Phytol.">
        <title>Comparative genomics reveals unique wood-decay strategies and fruiting body development in the Schizophyllaceae.</title>
        <authorList>
            <person name="Almasi E."/>
            <person name="Sahu N."/>
            <person name="Krizsan K."/>
            <person name="Balint B."/>
            <person name="Kovacs G.M."/>
            <person name="Kiss B."/>
            <person name="Cseklye J."/>
            <person name="Drula E."/>
            <person name="Henrissat B."/>
            <person name="Nagy I."/>
            <person name="Chovatia M."/>
            <person name="Adam C."/>
            <person name="LaButti K."/>
            <person name="Lipzen A."/>
            <person name="Riley R."/>
            <person name="Grigoriev I.V."/>
            <person name="Nagy L.G."/>
        </authorList>
    </citation>
    <scope>NUCLEOTIDE SEQUENCE [LARGE SCALE GENOMIC DNA]</scope>
    <source>
        <strain evidence="3 4">NL-1724</strain>
    </source>
</reference>
<feature type="region of interest" description="Disordered" evidence="1">
    <location>
        <begin position="366"/>
        <end position="703"/>
    </location>
</feature>
<dbReference type="AlphaFoldDB" id="A0A550CWM9"/>
<comment type="caution">
    <text evidence="3">The sequence shown here is derived from an EMBL/GenBank/DDBJ whole genome shotgun (WGS) entry which is preliminary data.</text>
</comment>
<feature type="region of interest" description="Disordered" evidence="1">
    <location>
        <begin position="186"/>
        <end position="225"/>
    </location>
</feature>
<dbReference type="STRING" id="97359.A0A550CWM9"/>
<organism evidence="3 4">
    <name type="scientific">Schizophyllum amplum</name>
    <dbReference type="NCBI Taxonomy" id="97359"/>
    <lineage>
        <taxon>Eukaryota</taxon>
        <taxon>Fungi</taxon>
        <taxon>Dikarya</taxon>
        <taxon>Basidiomycota</taxon>
        <taxon>Agaricomycotina</taxon>
        <taxon>Agaricomycetes</taxon>
        <taxon>Agaricomycetidae</taxon>
        <taxon>Agaricales</taxon>
        <taxon>Schizophyllaceae</taxon>
        <taxon>Schizophyllum</taxon>
    </lineage>
</organism>
<protein>
    <recommendedName>
        <fullName evidence="2">Ams2/SPT21 N-terminal domain-containing protein</fullName>
    </recommendedName>
</protein>
<dbReference type="Pfam" id="PF25823">
    <property type="entry name" value="Ams2-SPT21_N"/>
    <property type="match status" value="1"/>
</dbReference>
<feature type="region of interest" description="Disordered" evidence="1">
    <location>
        <begin position="715"/>
        <end position="756"/>
    </location>
</feature>
<feature type="compositionally biased region" description="Polar residues" evidence="1">
    <location>
        <begin position="423"/>
        <end position="432"/>
    </location>
</feature>
<evidence type="ECO:0000259" key="2">
    <source>
        <dbReference type="Pfam" id="PF25823"/>
    </source>
</evidence>
<feature type="compositionally biased region" description="Pro residues" evidence="1">
    <location>
        <begin position="294"/>
        <end position="303"/>
    </location>
</feature>
<gene>
    <name evidence="3" type="ORF">BD626DRAFT_473284</name>
</gene>
<proteinExistence type="predicted"/>
<sequence length="889" mass="94238">MAETRNLRILYTINANPQYILARTLRPVQVTLLPDVHAGPCKPDAKYATAPLKPCLDVVCRSSPELLQDKSRDFSVYHLDPLESSYVATQQGGGFDRGVAVGMGLLSSANDIADAPLMGTLVRLPTKQEALEIILSFHETKASRLPPSPIPPLALNVDTIARATPPPPPLPTPDSRNSATLQRTVSLPASTSSNGEASKAPPKWSLVNPSKVKKKPAKPKAPRADLIYAHTQTYIGPQVKMGRPRNRAANECTGGSFMRTAGPSSSSMSVASSYASTPSFLSNASLPPSSAPSSAPPSAPPTPNMSNDARHNLLDVMALIMACTGDPAQQAALLASLSTIDSSSPEQTAATLESVRALLLRGRIDSTVPPPAIPQNRSSDDDVILLDKENFNPSPTRSSGKDVPVSGGESERAAESSNHPGLHNSTSKSNATPVVVPPAAPAPSHNPVQSRKRTFDQFAAGTASRGSSSKEHRRQSIGENRAPATSPARPQRLPSSVSFPAAVPASSGRVVSASSPARPTARKPYRVPSWARTDTAMQPRLSDNAKRQLEDVAVQRRETRLARKRERRIGRQGLETEEESLSEGPEQGAEGLEQGAEGRDLKPLKPCTELPLFPLGTFHGPISSPSDVELPSTPPRRRAGSLPATPDVHGSSLFTPSTPRGLRAPTTPATPRRKRPSSSRTPRSKSVDADLAASYSESEEWDNVDDFLVKELSEPPEVSDVAEHSRQEEYDYIPPSSPLPPSSPPQSSPADQTMDLQETSEAILSPEPLVGTPNSVDGLSSGEGEQAFDMLQLFTDAAADFDPLLGAGISTTMEGSSEGIDLTVFENGLTDMDFTEFWQSMGPLLDNTDGTVLDGAAQAASGGWDGTGAVMSGEHGDTDVHALFSGCLL</sequence>
<feature type="compositionally biased region" description="Pro residues" evidence="1">
    <location>
        <begin position="735"/>
        <end position="747"/>
    </location>
</feature>
<feature type="compositionally biased region" description="Low complexity" evidence="1">
    <location>
        <begin position="264"/>
        <end position="293"/>
    </location>
</feature>
<feature type="region of interest" description="Disordered" evidence="1">
    <location>
        <begin position="243"/>
        <end position="309"/>
    </location>
</feature>
<dbReference type="InterPro" id="IPR057725">
    <property type="entry name" value="Ams2-SPT21_N"/>
</dbReference>
<dbReference type="OrthoDB" id="3199820at2759"/>
<feature type="region of interest" description="Disordered" evidence="1">
    <location>
        <begin position="159"/>
        <end position="178"/>
    </location>
</feature>
<evidence type="ECO:0000313" key="4">
    <source>
        <dbReference type="Proteomes" id="UP000320762"/>
    </source>
</evidence>